<dbReference type="EMBL" id="PDCK01000042">
    <property type="protein sequence ID" value="PRQ39245.1"/>
    <property type="molecule type" value="Genomic_DNA"/>
</dbReference>
<evidence type="ECO:0000256" key="1">
    <source>
        <dbReference type="SAM" id="Phobius"/>
    </source>
</evidence>
<dbReference type="Gramene" id="PRQ39245">
    <property type="protein sequence ID" value="PRQ39245"/>
    <property type="gene ID" value="RchiOBHm_Chr4g0423021"/>
</dbReference>
<keyword evidence="3" id="KW-1185">Reference proteome</keyword>
<reference evidence="2 3" key="1">
    <citation type="journal article" date="2018" name="Nat. Genet.">
        <title>The Rosa genome provides new insights in the design of modern roses.</title>
        <authorList>
            <person name="Bendahmane M."/>
        </authorList>
    </citation>
    <scope>NUCLEOTIDE SEQUENCE [LARGE SCALE GENOMIC DNA]</scope>
    <source>
        <strain evidence="3">cv. Old Blush</strain>
    </source>
</reference>
<comment type="caution">
    <text evidence="2">The sequence shown here is derived from an EMBL/GenBank/DDBJ whole genome shotgun (WGS) entry which is preliminary data.</text>
</comment>
<keyword evidence="1" id="KW-1133">Transmembrane helix</keyword>
<keyword evidence="1" id="KW-0812">Transmembrane</keyword>
<sequence>MFVLGWEIDLFNEVLDLVIYFLTLTCVSSFCVFRFEREVQLMKNLLEGYRKALKATQKTFAEHTAHCPQAVEPFCRDRCFGIGGLVLSTTELEKLRLKQEEEERMNKTGD</sequence>
<accession>A0A2P6QYH5</accession>
<dbReference type="AlphaFoldDB" id="A0A2P6QYH5"/>
<dbReference type="PANTHER" id="PTHR35120:SF2">
    <property type="entry name" value="AMINOTRANSFERASE-LIKE PLANT MOBILE DOMAIN-CONTAINING PROTEIN"/>
    <property type="match status" value="1"/>
</dbReference>
<keyword evidence="1" id="KW-0472">Membrane</keyword>
<evidence type="ECO:0000313" key="3">
    <source>
        <dbReference type="Proteomes" id="UP000238479"/>
    </source>
</evidence>
<dbReference type="PANTHER" id="PTHR35120">
    <property type="entry name" value="HISTONE ACETYLTRANSFERASE KAT6B-LIKE"/>
    <property type="match status" value="1"/>
</dbReference>
<name>A0A2P6QYH5_ROSCH</name>
<organism evidence="2 3">
    <name type="scientific">Rosa chinensis</name>
    <name type="common">China rose</name>
    <dbReference type="NCBI Taxonomy" id="74649"/>
    <lineage>
        <taxon>Eukaryota</taxon>
        <taxon>Viridiplantae</taxon>
        <taxon>Streptophyta</taxon>
        <taxon>Embryophyta</taxon>
        <taxon>Tracheophyta</taxon>
        <taxon>Spermatophyta</taxon>
        <taxon>Magnoliopsida</taxon>
        <taxon>eudicotyledons</taxon>
        <taxon>Gunneridae</taxon>
        <taxon>Pentapetalae</taxon>
        <taxon>rosids</taxon>
        <taxon>fabids</taxon>
        <taxon>Rosales</taxon>
        <taxon>Rosaceae</taxon>
        <taxon>Rosoideae</taxon>
        <taxon>Rosoideae incertae sedis</taxon>
        <taxon>Rosa</taxon>
    </lineage>
</organism>
<feature type="transmembrane region" description="Helical" evidence="1">
    <location>
        <begin position="17"/>
        <end position="35"/>
    </location>
</feature>
<dbReference type="Proteomes" id="UP000238479">
    <property type="component" value="Chromosome 4"/>
</dbReference>
<proteinExistence type="predicted"/>
<gene>
    <name evidence="2" type="ORF">RchiOBHm_Chr4g0423021</name>
</gene>
<dbReference type="STRING" id="74649.A0A2P6QYH5"/>
<protein>
    <submittedName>
        <fullName evidence="2">Uncharacterized protein</fullName>
    </submittedName>
</protein>
<evidence type="ECO:0000313" key="2">
    <source>
        <dbReference type="EMBL" id="PRQ39245.1"/>
    </source>
</evidence>